<evidence type="ECO:0000259" key="12">
    <source>
        <dbReference type="Pfam" id="PF01931"/>
    </source>
</evidence>
<keyword evidence="7 11" id="KW-0464">Manganese</keyword>
<dbReference type="SUPFAM" id="SSF52972">
    <property type="entry name" value="ITPase-like"/>
    <property type="match status" value="1"/>
</dbReference>
<dbReference type="GO" id="GO:0103023">
    <property type="term" value="F:ITPase activity"/>
    <property type="evidence" value="ECO:0007669"/>
    <property type="project" value="UniProtKB-EC"/>
</dbReference>
<comment type="catalytic activity">
    <reaction evidence="8 11">
        <text>ITP + H2O = IDP + phosphate + H(+)</text>
        <dbReference type="Rhea" id="RHEA:28330"/>
        <dbReference type="ChEBI" id="CHEBI:15377"/>
        <dbReference type="ChEBI" id="CHEBI:15378"/>
        <dbReference type="ChEBI" id="CHEBI:43474"/>
        <dbReference type="ChEBI" id="CHEBI:58280"/>
        <dbReference type="ChEBI" id="CHEBI:61402"/>
        <dbReference type="EC" id="3.6.1.73"/>
    </reaction>
</comment>
<evidence type="ECO:0000313" key="14">
    <source>
        <dbReference type="Proteomes" id="UP000535491"/>
    </source>
</evidence>
<comment type="similarity">
    <text evidence="10 11">Belongs to the YjjX NTPase family.</text>
</comment>
<dbReference type="PANTHER" id="PTHR34699:SF2">
    <property type="entry name" value="NON-CANONICAL PURINE NTP PHOSPHATASE_PRRC1 DOMAIN-CONTAINING PROTEIN"/>
    <property type="match status" value="1"/>
</dbReference>
<gene>
    <name evidence="13" type="ORF">H1191_05810</name>
</gene>
<comment type="caution">
    <text evidence="13">The sequence shown here is derived from an EMBL/GenBank/DDBJ whole genome shotgun (WGS) entry which is preliminary data.</text>
</comment>
<dbReference type="InterPro" id="IPR029001">
    <property type="entry name" value="ITPase-like_fam"/>
</dbReference>
<keyword evidence="3 11" id="KW-0547">Nucleotide-binding</keyword>
<dbReference type="FunFam" id="3.90.950.10:FF:000002">
    <property type="entry name" value="Inosine/xanthosine triphosphatase"/>
    <property type="match status" value="1"/>
</dbReference>
<evidence type="ECO:0000256" key="1">
    <source>
        <dbReference type="ARBA" id="ARBA00001936"/>
    </source>
</evidence>
<comment type="caution">
    <text evidence="11">Lacks conserved residue(s) required for the propagation of feature annotation.</text>
</comment>
<evidence type="ECO:0000256" key="6">
    <source>
        <dbReference type="ARBA" id="ARBA00023080"/>
    </source>
</evidence>
<comment type="subunit">
    <text evidence="11">Homodimer.</text>
</comment>
<evidence type="ECO:0000313" key="13">
    <source>
        <dbReference type="EMBL" id="MBA4493819.1"/>
    </source>
</evidence>
<feature type="domain" description="Non-canonical purine NTP phosphatase/PRRC1" evidence="12">
    <location>
        <begin position="6"/>
        <end position="154"/>
    </location>
</feature>
<name>A0A7W2A858_9BACL</name>
<comment type="cofactor">
    <cofactor evidence="1">
        <name>Mn(2+)</name>
        <dbReference type="ChEBI" id="CHEBI:29035"/>
    </cofactor>
</comment>
<keyword evidence="6 11" id="KW-0546">Nucleotide metabolism</keyword>
<evidence type="ECO:0000256" key="7">
    <source>
        <dbReference type="ARBA" id="ARBA00023211"/>
    </source>
</evidence>
<comment type="cofactor">
    <cofactor evidence="11">
        <name>Mg(2+)</name>
        <dbReference type="ChEBI" id="CHEBI:18420"/>
    </cofactor>
    <cofactor evidence="11">
        <name>Mn(2+)</name>
        <dbReference type="ChEBI" id="CHEBI:29035"/>
    </cofactor>
    <text evidence="11">Binds 1 divalent metal cation per subunit; can use either Mg(2+) or Mn(2+).</text>
</comment>
<keyword evidence="14" id="KW-1185">Reference proteome</keyword>
<dbReference type="InterPro" id="IPR002786">
    <property type="entry name" value="Non_canon_purine_NTPase"/>
</dbReference>
<organism evidence="13 14">
    <name type="scientific">Paenactinomyces guangxiensis</name>
    <dbReference type="NCBI Taxonomy" id="1490290"/>
    <lineage>
        <taxon>Bacteria</taxon>
        <taxon>Bacillati</taxon>
        <taxon>Bacillota</taxon>
        <taxon>Bacilli</taxon>
        <taxon>Bacillales</taxon>
        <taxon>Thermoactinomycetaceae</taxon>
        <taxon>Paenactinomyces</taxon>
    </lineage>
</organism>
<dbReference type="Gene3D" id="3.90.950.10">
    <property type="match status" value="1"/>
</dbReference>
<feature type="binding site" evidence="11">
    <location>
        <begin position="62"/>
        <end position="63"/>
    </location>
    <ligand>
        <name>substrate</name>
    </ligand>
</feature>
<feature type="binding site" evidence="11">
    <location>
        <position position="62"/>
    </location>
    <ligand>
        <name>Mg(2+)</name>
        <dbReference type="ChEBI" id="CHEBI:18420"/>
    </ligand>
</feature>
<evidence type="ECO:0000256" key="5">
    <source>
        <dbReference type="ARBA" id="ARBA00022842"/>
    </source>
</evidence>
<dbReference type="EMBL" id="JACEIQ010000004">
    <property type="protein sequence ID" value="MBA4493819.1"/>
    <property type="molecule type" value="Genomic_DNA"/>
</dbReference>
<dbReference type="Pfam" id="PF01931">
    <property type="entry name" value="NTPase_I-T"/>
    <property type="match status" value="1"/>
</dbReference>
<comment type="function">
    <text evidence="11">Phosphatase that hydrolyzes non-canonical purine nucleotides such as XTP and ITP to their respective diphosphate derivatives. Probably excludes non-canonical purines from DNA/RNA precursor pool, thus preventing their incorporation into DNA/RNA and avoiding chromosomal lesions.</text>
</comment>
<dbReference type="InterPro" id="IPR026533">
    <property type="entry name" value="NTPase/PRRC1"/>
</dbReference>
<evidence type="ECO:0000256" key="4">
    <source>
        <dbReference type="ARBA" id="ARBA00022801"/>
    </source>
</evidence>
<dbReference type="RefSeq" id="WP_181751068.1">
    <property type="nucleotide sequence ID" value="NZ_JACEIQ010000004.1"/>
</dbReference>
<evidence type="ECO:0000256" key="9">
    <source>
        <dbReference type="ARBA" id="ARBA00048781"/>
    </source>
</evidence>
<evidence type="ECO:0000256" key="11">
    <source>
        <dbReference type="HAMAP-Rule" id="MF_00648"/>
    </source>
</evidence>
<proteinExistence type="inferred from homology"/>
<keyword evidence="2 11" id="KW-0479">Metal-binding</keyword>
<dbReference type="InterPro" id="IPR050299">
    <property type="entry name" value="YjjX_NTPase"/>
</dbReference>
<sequence>MKVAVGSKNGTKVGAVEKAFQHLNATILPVSVPSGVPDQPLSDEETIQGAMNRARNARKEMEADIGVGLEGGVVQTAHGLFLCNWGALTDRNGIQVMAGGARIKLPDEFFIPLKKGKELSFVMEQYTNQKNIGTNQGAVGIFTHGYVERQEMFLHVSKLLIGQYLFQTGRK</sequence>
<dbReference type="Proteomes" id="UP000535491">
    <property type="component" value="Unassembled WGS sequence"/>
</dbReference>
<accession>A0A7W2A858</accession>
<comment type="catalytic activity">
    <reaction evidence="9 11">
        <text>XTP + H2O = XDP + phosphate + H(+)</text>
        <dbReference type="Rhea" id="RHEA:28406"/>
        <dbReference type="ChEBI" id="CHEBI:15377"/>
        <dbReference type="ChEBI" id="CHEBI:15378"/>
        <dbReference type="ChEBI" id="CHEBI:43474"/>
        <dbReference type="ChEBI" id="CHEBI:59884"/>
        <dbReference type="ChEBI" id="CHEBI:61314"/>
        <dbReference type="EC" id="3.6.1.73"/>
    </reaction>
</comment>
<dbReference type="NCBIfam" id="NF002850">
    <property type="entry name" value="PRK03114.1"/>
    <property type="match status" value="1"/>
</dbReference>
<keyword evidence="5 11" id="KW-0460">Magnesium</keyword>
<dbReference type="EC" id="3.6.1.73" evidence="11"/>
<keyword evidence="4 11" id="KW-0378">Hydrolase</keyword>
<dbReference type="GO" id="GO:0009117">
    <property type="term" value="P:nucleotide metabolic process"/>
    <property type="evidence" value="ECO:0007669"/>
    <property type="project" value="UniProtKB-KW"/>
</dbReference>
<dbReference type="PANTHER" id="PTHR34699">
    <property type="match status" value="1"/>
</dbReference>
<dbReference type="GO" id="GO:0000166">
    <property type="term" value="F:nucleotide binding"/>
    <property type="evidence" value="ECO:0007669"/>
    <property type="project" value="UniProtKB-KW"/>
</dbReference>
<dbReference type="AlphaFoldDB" id="A0A7W2A858"/>
<reference evidence="13 14" key="1">
    <citation type="submission" date="2020-07" db="EMBL/GenBank/DDBJ databases">
        <authorList>
            <person name="Feng H."/>
        </authorList>
    </citation>
    <scope>NUCLEOTIDE SEQUENCE [LARGE SCALE GENOMIC DNA]</scope>
    <source>
        <strain evidence="14">s-10</strain>
    </source>
</reference>
<evidence type="ECO:0000256" key="3">
    <source>
        <dbReference type="ARBA" id="ARBA00022741"/>
    </source>
</evidence>
<dbReference type="HAMAP" id="MF_00648">
    <property type="entry name" value="Non_canon_purine_NTPase_YjjX"/>
    <property type="match status" value="1"/>
</dbReference>
<dbReference type="GO" id="GO:0046872">
    <property type="term" value="F:metal ion binding"/>
    <property type="evidence" value="ECO:0007669"/>
    <property type="project" value="UniProtKB-KW"/>
</dbReference>
<evidence type="ECO:0000256" key="8">
    <source>
        <dbReference type="ARBA" id="ARBA00048174"/>
    </source>
</evidence>
<evidence type="ECO:0000256" key="2">
    <source>
        <dbReference type="ARBA" id="ARBA00022723"/>
    </source>
</evidence>
<evidence type="ECO:0000256" key="10">
    <source>
        <dbReference type="ARBA" id="ARBA00060855"/>
    </source>
</evidence>
<protein>
    <recommendedName>
        <fullName evidence="11">Probable inosine/xanthosine triphosphatase</fullName>
        <shortName evidence="11">ITPase/XTPase</shortName>
        <ecNumber evidence="11">3.6.1.73</ecNumber>
    </recommendedName>
    <alternativeName>
        <fullName evidence="11">Non-canonical purine NTP phosphatase</fullName>
    </alternativeName>
    <alternativeName>
        <fullName evidence="11">Non-standard purine NTP phosphatase</fullName>
    </alternativeName>
    <alternativeName>
        <fullName evidence="11">Nucleoside-triphosphate phosphatase</fullName>
        <shortName evidence="11">NTPase</shortName>
    </alternativeName>
</protein>